<reference evidence="4" key="1">
    <citation type="submission" date="2020-07" db="EMBL/GenBank/DDBJ databases">
        <authorList>
            <person name="Lin J."/>
        </authorList>
    </citation>
    <scope>NUCLEOTIDE SEQUENCE</scope>
</reference>
<feature type="region of interest" description="Disordered" evidence="2">
    <location>
        <begin position="222"/>
        <end position="256"/>
    </location>
</feature>
<dbReference type="GO" id="GO:1901135">
    <property type="term" value="P:carbohydrate derivative metabolic process"/>
    <property type="evidence" value="ECO:0007669"/>
    <property type="project" value="UniProtKB-ARBA"/>
</dbReference>
<dbReference type="PANTHER" id="PTHR48044">
    <property type="entry name" value="GLYCOSYLTRANSFERASE"/>
    <property type="match status" value="1"/>
</dbReference>
<proteinExistence type="inferred from homology"/>
<feature type="region of interest" description="Disordered" evidence="2">
    <location>
        <begin position="72"/>
        <end position="141"/>
    </location>
</feature>
<feature type="domain" description="Glycosyltransferase N-terminal" evidence="3">
    <location>
        <begin position="27"/>
        <end position="103"/>
    </location>
</feature>
<dbReference type="InterPro" id="IPR058980">
    <property type="entry name" value="Glyco_transf_N"/>
</dbReference>
<evidence type="ECO:0000256" key="1">
    <source>
        <dbReference type="ARBA" id="ARBA00009995"/>
    </source>
</evidence>
<dbReference type="GO" id="GO:0008194">
    <property type="term" value="F:UDP-glycosyltransferase activity"/>
    <property type="evidence" value="ECO:0007669"/>
    <property type="project" value="UniProtKB-ARBA"/>
</dbReference>
<evidence type="ECO:0000313" key="4">
    <source>
        <dbReference type="EMBL" id="CAD1819015.1"/>
    </source>
</evidence>
<gene>
    <name evidence="4" type="ORF">CB5_LOCUS2226</name>
</gene>
<protein>
    <recommendedName>
        <fullName evidence="3">Glycosyltransferase N-terminal domain-containing protein</fullName>
    </recommendedName>
</protein>
<dbReference type="EMBL" id="LR862139">
    <property type="protein sequence ID" value="CAD1819015.1"/>
    <property type="molecule type" value="Genomic_DNA"/>
</dbReference>
<dbReference type="Pfam" id="PF26168">
    <property type="entry name" value="Glyco_transf_N"/>
    <property type="match status" value="1"/>
</dbReference>
<name>A0A6V7NK96_ANACO</name>
<accession>A0A6V7NK96</accession>
<dbReference type="SUPFAM" id="SSF101447">
    <property type="entry name" value="Formin homology 2 domain (FH2 domain)"/>
    <property type="match status" value="1"/>
</dbReference>
<evidence type="ECO:0000256" key="2">
    <source>
        <dbReference type="SAM" id="MobiDB-lite"/>
    </source>
</evidence>
<organism evidence="4">
    <name type="scientific">Ananas comosus var. bracteatus</name>
    <name type="common">red pineapple</name>
    <dbReference type="NCBI Taxonomy" id="296719"/>
    <lineage>
        <taxon>Eukaryota</taxon>
        <taxon>Viridiplantae</taxon>
        <taxon>Streptophyta</taxon>
        <taxon>Embryophyta</taxon>
        <taxon>Tracheophyta</taxon>
        <taxon>Spermatophyta</taxon>
        <taxon>Magnoliopsida</taxon>
        <taxon>Liliopsida</taxon>
        <taxon>Poales</taxon>
        <taxon>Bromeliaceae</taxon>
        <taxon>Bromelioideae</taxon>
        <taxon>Ananas</taxon>
    </lineage>
</organism>
<evidence type="ECO:0000259" key="3">
    <source>
        <dbReference type="Pfam" id="PF26168"/>
    </source>
</evidence>
<dbReference type="SUPFAM" id="SSF53756">
    <property type="entry name" value="UDP-Glycosyltransferase/glycogen phosphorylase"/>
    <property type="match status" value="1"/>
</dbReference>
<feature type="compositionally biased region" description="Pro residues" evidence="2">
    <location>
        <begin position="8"/>
        <end position="20"/>
    </location>
</feature>
<feature type="compositionally biased region" description="Polar residues" evidence="2">
    <location>
        <begin position="229"/>
        <end position="239"/>
    </location>
</feature>
<comment type="similarity">
    <text evidence="1">Belongs to the UDP-glycosyltransferase family.</text>
</comment>
<feature type="compositionally biased region" description="Basic residues" evidence="2">
    <location>
        <begin position="242"/>
        <end position="255"/>
    </location>
</feature>
<dbReference type="Gene3D" id="3.40.50.2000">
    <property type="entry name" value="Glycogen Phosphorylase B"/>
    <property type="match status" value="2"/>
</dbReference>
<sequence>MATSSSKSPPPPPPPPPPQPTEAATDGVSVVVVPLPAQGHLNQFLHLSHLLAARGLSVHFVGSACHNRQARDRYAAPSPPSPILFHDLPLPPFPSPPPPPPHSSPTSNPPSPPPPRISPPPLLPPPLPRRLLPPRDPPPRLHHVLRRAAAAAANASLPNLSSFALHTVSAFALLHFLRESRGASPIPSYDDDDDNNNIRRDDCFSPDFLAFLRSQHGMIPPTPAGCSTAAAQSKANSSTSWRKSRPGARRRRTRSRPGSVLYVSFGTASPLPKEQTAELAAGLEAAGVPFVWAVRRADRANIYENNDDDDDDDDDVSREFERRVEWGGW</sequence>
<feature type="compositionally biased region" description="Pro residues" evidence="2">
    <location>
        <begin position="89"/>
        <end position="128"/>
    </location>
</feature>
<dbReference type="PANTHER" id="PTHR48044:SF22">
    <property type="entry name" value="GLYCOSYLTRANSFERASE"/>
    <property type="match status" value="1"/>
</dbReference>
<feature type="region of interest" description="Disordered" evidence="2">
    <location>
        <begin position="1"/>
        <end position="25"/>
    </location>
</feature>
<dbReference type="AlphaFoldDB" id="A0A6V7NK96"/>